<evidence type="ECO:0008006" key="4">
    <source>
        <dbReference type="Google" id="ProtNLM"/>
    </source>
</evidence>
<proteinExistence type="predicted"/>
<reference evidence="2 3" key="1">
    <citation type="submission" date="2019-01" db="EMBL/GenBank/DDBJ databases">
        <title>Draft genome sequences of the type strains of six Macrococcus species.</title>
        <authorList>
            <person name="Mazhar S."/>
            <person name="Altermann E."/>
            <person name="Hill C."/>
            <person name="Mcauliffe O."/>
        </authorList>
    </citation>
    <scope>NUCLEOTIDE SEQUENCE [LARGE SCALE GENOMIC DNA]</scope>
    <source>
        <strain evidence="2 3">CCM4809</strain>
    </source>
</reference>
<organism evidence="2 3">
    <name type="scientific">Macrococcus hajekii</name>
    <dbReference type="NCBI Taxonomy" id="198482"/>
    <lineage>
        <taxon>Bacteria</taxon>
        <taxon>Bacillati</taxon>
        <taxon>Bacillota</taxon>
        <taxon>Bacilli</taxon>
        <taxon>Bacillales</taxon>
        <taxon>Staphylococcaceae</taxon>
        <taxon>Macrococcus</taxon>
    </lineage>
</organism>
<feature type="transmembrane region" description="Helical" evidence="1">
    <location>
        <begin position="6"/>
        <end position="22"/>
    </location>
</feature>
<dbReference type="RefSeq" id="WP_133429244.1">
    <property type="nucleotide sequence ID" value="NZ_BMCC01000001.1"/>
</dbReference>
<keyword evidence="1" id="KW-0472">Membrane</keyword>
<comment type="caution">
    <text evidence="2">The sequence shown here is derived from an EMBL/GenBank/DDBJ whole genome shotgun (WGS) entry which is preliminary data.</text>
</comment>
<keyword evidence="3" id="KW-1185">Reference proteome</keyword>
<dbReference type="Proteomes" id="UP000295328">
    <property type="component" value="Unassembled WGS sequence"/>
</dbReference>
<dbReference type="AlphaFoldDB" id="A0A4R6BN88"/>
<dbReference type="EMBL" id="SCWE01000001">
    <property type="protein sequence ID" value="TDM03157.1"/>
    <property type="molecule type" value="Genomic_DNA"/>
</dbReference>
<keyword evidence="1" id="KW-0812">Transmembrane</keyword>
<gene>
    <name evidence="2" type="ORF">ERX37_03465</name>
</gene>
<keyword evidence="1" id="KW-1133">Transmembrane helix</keyword>
<dbReference type="OrthoDB" id="10020710at2"/>
<sequence>MNNIYSWFIKIIILLSIVLLYSDYKGIIIGDKNAIFDESLVSALAFLMLILTALMQNKDLNLQRYEMIEARKVQNEQKNELKESNSQLNKNIIQTKFFELQRLKEQILNNLVSDNDILSTYTKTLLLEYLDEIINTICLLDDDDGKQRIIHLYEWGFIFGAPKQSFKELESILKTHTPGIDTREEVINFFRKNIKDNPSLYIEQFDKVKSENIIDMNEVEQSISYQFLNYENSKLTNKFIRLYKYHIQIEKLIEDEKELQSLYYSILLNEEKIIYMFIEKKVTIHSLLKYYNSQQYV</sequence>
<accession>A0A4R6BN88</accession>
<evidence type="ECO:0000256" key="1">
    <source>
        <dbReference type="SAM" id="Phobius"/>
    </source>
</evidence>
<protein>
    <recommendedName>
        <fullName evidence="4">Phage abortive infection protein</fullName>
    </recommendedName>
</protein>
<evidence type="ECO:0000313" key="3">
    <source>
        <dbReference type="Proteomes" id="UP000295328"/>
    </source>
</evidence>
<name>A0A4R6BN88_9STAP</name>
<evidence type="ECO:0000313" key="2">
    <source>
        <dbReference type="EMBL" id="TDM03157.1"/>
    </source>
</evidence>
<feature type="transmembrane region" description="Helical" evidence="1">
    <location>
        <begin position="34"/>
        <end position="55"/>
    </location>
</feature>